<comment type="caution">
    <text evidence="2">The sequence shown here is derived from an EMBL/GenBank/DDBJ whole genome shotgun (WGS) entry which is preliminary data.</text>
</comment>
<reference evidence="2" key="2">
    <citation type="journal article" date="2024" name="Plant">
        <title>Genomic evolution and insights into agronomic trait innovations of Sesamum species.</title>
        <authorList>
            <person name="Miao H."/>
            <person name="Wang L."/>
            <person name="Qu L."/>
            <person name="Liu H."/>
            <person name="Sun Y."/>
            <person name="Le M."/>
            <person name="Wang Q."/>
            <person name="Wei S."/>
            <person name="Zheng Y."/>
            <person name="Lin W."/>
            <person name="Duan Y."/>
            <person name="Cao H."/>
            <person name="Xiong S."/>
            <person name="Wang X."/>
            <person name="Wei L."/>
            <person name="Li C."/>
            <person name="Ma Q."/>
            <person name="Ju M."/>
            <person name="Zhao R."/>
            <person name="Li G."/>
            <person name="Mu C."/>
            <person name="Tian Q."/>
            <person name="Mei H."/>
            <person name="Zhang T."/>
            <person name="Gao T."/>
            <person name="Zhang H."/>
        </authorList>
    </citation>
    <scope>NUCLEOTIDE SEQUENCE</scope>
    <source>
        <strain evidence="2">KEN1</strain>
    </source>
</reference>
<name>A0AAW2XTB7_9LAMI</name>
<proteinExistence type="predicted"/>
<evidence type="ECO:0000259" key="1">
    <source>
        <dbReference type="Pfam" id="PF14111"/>
    </source>
</evidence>
<dbReference type="AlphaFoldDB" id="A0AAW2XTB7"/>
<sequence length="77" mass="8559">MAGRGDVKATINGFFFITFRTRSAMDDAIDGGPWFFQGHPLVLQRWEPGMALNIAIPKCQFGLNCGTFQLNFGLTMD</sequence>
<dbReference type="InterPro" id="IPR025558">
    <property type="entry name" value="DUF4283"/>
</dbReference>
<reference evidence="2" key="1">
    <citation type="submission" date="2020-06" db="EMBL/GenBank/DDBJ databases">
        <authorList>
            <person name="Li T."/>
            <person name="Hu X."/>
            <person name="Zhang T."/>
            <person name="Song X."/>
            <person name="Zhang H."/>
            <person name="Dai N."/>
            <person name="Sheng W."/>
            <person name="Hou X."/>
            <person name="Wei L."/>
        </authorList>
    </citation>
    <scope>NUCLEOTIDE SEQUENCE</scope>
    <source>
        <strain evidence="2">KEN1</strain>
        <tissue evidence="2">Leaf</tissue>
    </source>
</reference>
<feature type="domain" description="DUF4283" evidence="1">
    <location>
        <begin position="9"/>
        <end position="51"/>
    </location>
</feature>
<evidence type="ECO:0000313" key="2">
    <source>
        <dbReference type="EMBL" id="KAL0455546.1"/>
    </source>
</evidence>
<gene>
    <name evidence="2" type="ORF">Slati_0893800</name>
</gene>
<organism evidence="2">
    <name type="scientific">Sesamum latifolium</name>
    <dbReference type="NCBI Taxonomy" id="2727402"/>
    <lineage>
        <taxon>Eukaryota</taxon>
        <taxon>Viridiplantae</taxon>
        <taxon>Streptophyta</taxon>
        <taxon>Embryophyta</taxon>
        <taxon>Tracheophyta</taxon>
        <taxon>Spermatophyta</taxon>
        <taxon>Magnoliopsida</taxon>
        <taxon>eudicotyledons</taxon>
        <taxon>Gunneridae</taxon>
        <taxon>Pentapetalae</taxon>
        <taxon>asterids</taxon>
        <taxon>lamiids</taxon>
        <taxon>Lamiales</taxon>
        <taxon>Pedaliaceae</taxon>
        <taxon>Sesamum</taxon>
    </lineage>
</organism>
<dbReference type="Pfam" id="PF14111">
    <property type="entry name" value="DUF4283"/>
    <property type="match status" value="1"/>
</dbReference>
<protein>
    <recommendedName>
        <fullName evidence="1">DUF4283 domain-containing protein</fullName>
    </recommendedName>
</protein>
<dbReference type="EMBL" id="JACGWN010000003">
    <property type="protein sequence ID" value="KAL0455546.1"/>
    <property type="molecule type" value="Genomic_DNA"/>
</dbReference>
<accession>A0AAW2XTB7</accession>